<feature type="transmembrane region" description="Helical" evidence="6">
    <location>
        <begin position="392"/>
        <end position="415"/>
    </location>
</feature>
<protein>
    <submittedName>
        <fullName evidence="8">Transmembrane amino acid transporter</fullName>
    </submittedName>
</protein>
<comment type="similarity">
    <text evidence="2">Belongs to the amino acid/polyamine transporter 2 family.</text>
</comment>
<keyword evidence="3 6" id="KW-0812">Transmembrane</keyword>
<dbReference type="GO" id="GO:0015179">
    <property type="term" value="F:L-amino acid transmembrane transporter activity"/>
    <property type="evidence" value="ECO:0007669"/>
    <property type="project" value="TreeGrafter"/>
</dbReference>
<dbReference type="PANTHER" id="PTHR22950">
    <property type="entry name" value="AMINO ACID TRANSPORTER"/>
    <property type="match status" value="1"/>
</dbReference>
<dbReference type="GO" id="GO:0016020">
    <property type="term" value="C:membrane"/>
    <property type="evidence" value="ECO:0007669"/>
    <property type="project" value="UniProtKB-SubCell"/>
</dbReference>
<evidence type="ECO:0000256" key="5">
    <source>
        <dbReference type="ARBA" id="ARBA00023136"/>
    </source>
</evidence>
<dbReference type="Proteomes" id="UP000282876">
    <property type="component" value="Unassembled WGS sequence"/>
</dbReference>
<evidence type="ECO:0000256" key="6">
    <source>
        <dbReference type="SAM" id="Phobius"/>
    </source>
</evidence>
<comment type="subcellular location">
    <subcellularLocation>
        <location evidence="1">Membrane</location>
        <topology evidence="1">Multi-pass membrane protein</topology>
    </subcellularLocation>
</comment>
<feature type="transmembrane region" description="Helical" evidence="6">
    <location>
        <begin position="204"/>
        <end position="223"/>
    </location>
</feature>
<dbReference type="STRING" id="291195.A0A437AJ89"/>
<keyword evidence="9" id="KW-1185">Reference proteome</keyword>
<evidence type="ECO:0000256" key="1">
    <source>
        <dbReference type="ARBA" id="ARBA00004141"/>
    </source>
</evidence>
<feature type="transmembrane region" description="Helical" evidence="6">
    <location>
        <begin position="136"/>
        <end position="154"/>
    </location>
</feature>
<comment type="caution">
    <text evidence="8">The sequence shown here is derived from an EMBL/GenBank/DDBJ whole genome shotgun (WGS) entry which is preliminary data.</text>
</comment>
<feature type="transmembrane region" description="Helical" evidence="6">
    <location>
        <begin position="20"/>
        <end position="42"/>
    </location>
</feature>
<gene>
    <name evidence="8" type="ORF">TUBRATIS_22910</name>
</gene>
<evidence type="ECO:0000256" key="4">
    <source>
        <dbReference type="ARBA" id="ARBA00022989"/>
    </source>
</evidence>
<feature type="transmembrane region" description="Helical" evidence="6">
    <location>
        <begin position="166"/>
        <end position="188"/>
    </location>
</feature>
<dbReference type="VEuPathDB" id="MicrosporidiaDB:TUBRATIS_22910"/>
<feature type="transmembrane region" description="Helical" evidence="6">
    <location>
        <begin position="337"/>
        <end position="356"/>
    </location>
</feature>
<evidence type="ECO:0000256" key="2">
    <source>
        <dbReference type="ARBA" id="ARBA00008066"/>
    </source>
</evidence>
<accession>A0A437AJ89</accession>
<keyword evidence="4 6" id="KW-1133">Transmembrane helix</keyword>
<proteinExistence type="inferred from homology"/>
<evidence type="ECO:0000313" key="8">
    <source>
        <dbReference type="EMBL" id="RVD91253.1"/>
    </source>
</evidence>
<evidence type="ECO:0000313" key="9">
    <source>
        <dbReference type="Proteomes" id="UP000282876"/>
    </source>
</evidence>
<feature type="transmembrane region" description="Helical" evidence="6">
    <location>
        <begin position="290"/>
        <end position="316"/>
    </location>
</feature>
<feature type="domain" description="Amino acid transporter transmembrane" evidence="7">
    <location>
        <begin position="16"/>
        <end position="415"/>
    </location>
</feature>
<dbReference type="AlphaFoldDB" id="A0A437AJ89"/>
<feature type="transmembrane region" description="Helical" evidence="6">
    <location>
        <begin position="239"/>
        <end position="262"/>
    </location>
</feature>
<name>A0A437AJ89_9MICR</name>
<sequence>MNELAIDIPLRTEETKKSFWITVLNFSSIMFGAGCLSLGVAFAKMGYVLGTGMVVTMGLLSIFSIILIDMLLFNSDQKDESTLSALARGRKRFALFIDLFIVLSSFLTTVYYYTLVIELILFLFEFFCAPLLISNMFFYLSNFVITMAVLAILVKTSGKEPKWMTWVMVGSIGCVVLILIILACFFHNQLRIGELVWISTELDYWNAISAIIFAFSCQQSYIYRIKDLIYSTERRRKQVIWASIGFGIVFYSLIGLLSYFIFGNISSDILTELFKGYLHLPGYVSQSYKMLYLVSILALRIVFVIILTLAIGYQTAVGRESFYILAPKIKLGQKTALWGYTLAQIMAFLLCGFLKLSPENALTLLGAITEPLLNFIVPFVSYLCFKSKNGFFTILSIIFCIFFVSLSGVSIHQFITGSNNNSTFELQCNTTVD</sequence>
<feature type="transmembrane region" description="Helical" evidence="6">
    <location>
        <begin position="362"/>
        <end position="385"/>
    </location>
</feature>
<dbReference type="Pfam" id="PF01490">
    <property type="entry name" value="Aa_trans"/>
    <property type="match status" value="1"/>
</dbReference>
<dbReference type="OrthoDB" id="655540at2759"/>
<organism evidence="8 9">
    <name type="scientific">Tubulinosema ratisbonensis</name>
    <dbReference type="NCBI Taxonomy" id="291195"/>
    <lineage>
        <taxon>Eukaryota</taxon>
        <taxon>Fungi</taxon>
        <taxon>Fungi incertae sedis</taxon>
        <taxon>Microsporidia</taxon>
        <taxon>Tubulinosematoidea</taxon>
        <taxon>Tubulinosematidae</taxon>
        <taxon>Tubulinosema</taxon>
    </lineage>
</organism>
<evidence type="ECO:0000256" key="3">
    <source>
        <dbReference type="ARBA" id="ARBA00022692"/>
    </source>
</evidence>
<feature type="transmembrane region" description="Helical" evidence="6">
    <location>
        <begin position="93"/>
        <end position="124"/>
    </location>
</feature>
<reference evidence="8 9" key="1">
    <citation type="submission" date="2018-10" db="EMBL/GenBank/DDBJ databases">
        <title>Draft genome sequence of the microsporidian Tubulinosema ratisbonensis.</title>
        <authorList>
            <person name="Polonais V."/>
            <person name="Peyretaillade E."/>
            <person name="Niehus S."/>
            <person name="Wawrzyniak I."/>
            <person name="Franchet A."/>
            <person name="Gaspin C."/>
            <person name="Reichstadt M."/>
            <person name="Belser C."/>
            <person name="Labadie K."/>
            <person name="Delbac F."/>
            <person name="Ferrandon D."/>
        </authorList>
    </citation>
    <scope>NUCLEOTIDE SEQUENCE [LARGE SCALE GENOMIC DNA]</scope>
    <source>
        <strain evidence="8 9">Franzen</strain>
    </source>
</reference>
<feature type="transmembrane region" description="Helical" evidence="6">
    <location>
        <begin position="48"/>
        <end position="72"/>
    </location>
</feature>
<evidence type="ECO:0000259" key="7">
    <source>
        <dbReference type="Pfam" id="PF01490"/>
    </source>
</evidence>
<dbReference type="EMBL" id="RCSS01000588">
    <property type="protein sequence ID" value="RVD91253.1"/>
    <property type="molecule type" value="Genomic_DNA"/>
</dbReference>
<dbReference type="InterPro" id="IPR013057">
    <property type="entry name" value="AA_transpt_TM"/>
</dbReference>
<keyword evidence="5 6" id="KW-0472">Membrane</keyword>